<sequence precursor="true">MKTAVCTAAVACALAAPLTVHAQSSVTLYGIIDTGIAWTNTVASSIKAQGASRWSMATGWGSGDRLGFLGREDLGGGLSAVFQLEAGFSGLNGTSSQGGRLFGRQAYVGLSSKQYGKLTLGRQYDYTFDYVAPLMAWLQFGSIYGAHIGDVDDSFQTFRLNNSVKYEVSPLAGLKLGALYAFSNQAGGGAGQGFANNRAYGFGLDYLRGPLHVVASYLQLNNPSAGIASSGNNPNGAIGDEYSGSTSLFYNAGFVERQRISALGAGYSFGAAAVNLVVTDTRLAYRGGHSLRVDNYEINGRYNFTPVLIAGVGYIFTDGHGYTGSGATSFATGDRPRWHQVDAGITYLLSKRTDLHMSMVYQRRAGDAGTVAINFFGPAGAGRSSQIAVLAGLRHRF</sequence>
<keyword evidence="4" id="KW-1134">Transmembrane beta strand</keyword>
<dbReference type="GO" id="GO:0006811">
    <property type="term" value="P:monoatomic ion transport"/>
    <property type="evidence" value="ECO:0007669"/>
    <property type="project" value="UniProtKB-KW"/>
</dbReference>
<gene>
    <name evidence="13" type="ordered locus">Bcen_6389</name>
</gene>
<evidence type="ECO:0000256" key="10">
    <source>
        <dbReference type="ARBA" id="ARBA00023237"/>
    </source>
</evidence>
<evidence type="ECO:0000256" key="7">
    <source>
        <dbReference type="ARBA" id="ARBA00023065"/>
    </source>
</evidence>
<keyword evidence="10" id="KW-0998">Cell outer membrane</keyword>
<feature type="chain" id="PRO_5002602521" evidence="11">
    <location>
        <begin position="23"/>
        <end position="397"/>
    </location>
</feature>
<name>A0A0H2Y3R8_BURO1</name>
<accession>A0A0H2Y3R8</accession>
<dbReference type="InterPro" id="IPR002299">
    <property type="entry name" value="Porin_Neis"/>
</dbReference>
<dbReference type="PRINTS" id="PR00184">
    <property type="entry name" value="NEISSPPORIN"/>
</dbReference>
<evidence type="ECO:0000256" key="5">
    <source>
        <dbReference type="ARBA" id="ARBA00022692"/>
    </source>
</evidence>
<evidence type="ECO:0000259" key="12">
    <source>
        <dbReference type="Pfam" id="PF13609"/>
    </source>
</evidence>
<dbReference type="Pfam" id="PF13609">
    <property type="entry name" value="Porin_4"/>
    <property type="match status" value="1"/>
</dbReference>
<protein>
    <submittedName>
        <fullName evidence="13">Porin, Gram-negative type</fullName>
    </submittedName>
</protein>
<evidence type="ECO:0000256" key="2">
    <source>
        <dbReference type="ARBA" id="ARBA00011233"/>
    </source>
</evidence>
<comment type="subcellular location">
    <subcellularLocation>
        <location evidence="1">Cell outer membrane</location>
        <topology evidence="1">Multi-pass membrane protein</topology>
    </subcellularLocation>
</comment>
<feature type="signal peptide" evidence="11">
    <location>
        <begin position="1"/>
        <end position="22"/>
    </location>
</feature>
<reference evidence="13" key="1">
    <citation type="submission" date="2006-05" db="EMBL/GenBank/DDBJ databases">
        <title>Complete sequence of chromosome 3 of Burkholderia cenocepacia AU 1054.</title>
        <authorList>
            <consortium name="US DOE Joint Genome Institute"/>
            <person name="Copeland A."/>
            <person name="Lucas S."/>
            <person name="Lapidus A."/>
            <person name="Barry K."/>
            <person name="Detter J.C."/>
            <person name="Glavina del Rio T."/>
            <person name="Hammon N."/>
            <person name="Israni S."/>
            <person name="Dalin E."/>
            <person name="Tice H."/>
            <person name="Pitluck S."/>
            <person name="Chain P."/>
            <person name="Malfatti S."/>
            <person name="Shin M."/>
            <person name="Vergez L."/>
            <person name="Schmutz J."/>
            <person name="Larimer F."/>
            <person name="Land M."/>
            <person name="Hauser L."/>
            <person name="Kyrpides N."/>
            <person name="Lykidis A."/>
            <person name="LiPuma J.J."/>
            <person name="Konstantinidis K."/>
            <person name="Tiedje J.M."/>
            <person name="Richardson P."/>
        </authorList>
    </citation>
    <scope>NUCLEOTIDE SEQUENCE [LARGE SCALE GENOMIC DNA]</scope>
    <source>
        <strain evidence="13">AU 1054</strain>
    </source>
</reference>
<dbReference type="HOGENOM" id="CLU_038238_0_0_4"/>
<feature type="domain" description="Porin" evidence="12">
    <location>
        <begin position="9"/>
        <end position="363"/>
    </location>
</feature>
<keyword evidence="9" id="KW-0472">Membrane</keyword>
<dbReference type="GO" id="GO:0046930">
    <property type="term" value="C:pore complex"/>
    <property type="evidence" value="ECO:0007669"/>
    <property type="project" value="UniProtKB-KW"/>
</dbReference>
<keyword evidence="3" id="KW-0813">Transport</keyword>
<dbReference type="CDD" id="cd00342">
    <property type="entry name" value="gram_neg_porins"/>
    <property type="match status" value="1"/>
</dbReference>
<evidence type="ECO:0000256" key="4">
    <source>
        <dbReference type="ARBA" id="ARBA00022452"/>
    </source>
</evidence>
<dbReference type="InterPro" id="IPR050298">
    <property type="entry name" value="Gram-neg_bact_OMP"/>
</dbReference>
<proteinExistence type="predicted"/>
<dbReference type="GO" id="GO:0015288">
    <property type="term" value="F:porin activity"/>
    <property type="evidence" value="ECO:0007669"/>
    <property type="project" value="UniProtKB-KW"/>
</dbReference>
<evidence type="ECO:0000256" key="9">
    <source>
        <dbReference type="ARBA" id="ARBA00023136"/>
    </source>
</evidence>
<dbReference type="EMBL" id="CP000380">
    <property type="protein sequence ID" value="ABF81251.1"/>
    <property type="molecule type" value="Genomic_DNA"/>
</dbReference>
<evidence type="ECO:0000256" key="3">
    <source>
        <dbReference type="ARBA" id="ARBA00022448"/>
    </source>
</evidence>
<evidence type="ECO:0000256" key="8">
    <source>
        <dbReference type="ARBA" id="ARBA00023114"/>
    </source>
</evidence>
<dbReference type="PANTHER" id="PTHR34501">
    <property type="entry name" value="PROTEIN YDDL-RELATED"/>
    <property type="match status" value="1"/>
</dbReference>
<comment type="subunit">
    <text evidence="2">Homotrimer.</text>
</comment>
<dbReference type="GO" id="GO:0009279">
    <property type="term" value="C:cell outer membrane"/>
    <property type="evidence" value="ECO:0007669"/>
    <property type="project" value="UniProtKB-SubCell"/>
</dbReference>
<evidence type="ECO:0000256" key="11">
    <source>
        <dbReference type="SAM" id="SignalP"/>
    </source>
</evidence>
<keyword evidence="6 11" id="KW-0732">Signal</keyword>
<keyword evidence="5" id="KW-0812">Transmembrane</keyword>
<dbReference type="SUPFAM" id="SSF56935">
    <property type="entry name" value="Porins"/>
    <property type="match status" value="1"/>
</dbReference>
<evidence type="ECO:0000256" key="6">
    <source>
        <dbReference type="ARBA" id="ARBA00022729"/>
    </source>
</evidence>
<dbReference type="InterPro" id="IPR033900">
    <property type="entry name" value="Gram_neg_porin_domain"/>
</dbReference>
<evidence type="ECO:0000256" key="1">
    <source>
        <dbReference type="ARBA" id="ARBA00004571"/>
    </source>
</evidence>
<keyword evidence="7" id="KW-0406">Ion transport</keyword>
<evidence type="ECO:0000313" key="13">
    <source>
        <dbReference type="EMBL" id="ABF81251.1"/>
    </source>
</evidence>
<dbReference type="Gene3D" id="2.40.160.10">
    <property type="entry name" value="Porin"/>
    <property type="match status" value="1"/>
</dbReference>
<organism evidence="13">
    <name type="scientific">Burkholderia orbicola (strain AU 1054)</name>
    <dbReference type="NCBI Taxonomy" id="331271"/>
    <lineage>
        <taxon>Bacteria</taxon>
        <taxon>Pseudomonadati</taxon>
        <taxon>Pseudomonadota</taxon>
        <taxon>Betaproteobacteria</taxon>
        <taxon>Burkholderiales</taxon>
        <taxon>Burkholderiaceae</taxon>
        <taxon>Burkholderia</taxon>
        <taxon>Burkholderia cepacia complex</taxon>
        <taxon>Burkholderia orbicola</taxon>
    </lineage>
</organism>
<dbReference type="AlphaFoldDB" id="A0A0H2Y3R8"/>
<dbReference type="PANTHER" id="PTHR34501:SF9">
    <property type="entry name" value="MAJOR OUTER MEMBRANE PROTEIN P.IA"/>
    <property type="match status" value="1"/>
</dbReference>
<dbReference type="InterPro" id="IPR023614">
    <property type="entry name" value="Porin_dom_sf"/>
</dbReference>
<keyword evidence="8" id="KW-0626">Porin</keyword>